<evidence type="ECO:0008006" key="4">
    <source>
        <dbReference type="Google" id="ProtNLM"/>
    </source>
</evidence>
<comment type="caution">
    <text evidence="2">The sequence shown here is derived from an EMBL/GenBank/DDBJ whole genome shotgun (WGS) entry which is preliminary data.</text>
</comment>
<sequence length="81" mass="8980">MDFLLPLRHLWIPLSHAGTAAVERPPPQDQVDQLGGAAGPDVDYVHPHLLLWVRMALILSYGKSFWPRGHVCGLLLIDPGH</sequence>
<feature type="chain" id="PRO_5041275934" description="Secreted protein" evidence="1">
    <location>
        <begin position="18"/>
        <end position="81"/>
    </location>
</feature>
<reference evidence="2" key="1">
    <citation type="submission" date="2023-06" db="EMBL/GenBank/DDBJ databases">
        <authorList>
            <consortium name="Lawrence Berkeley National Laboratory"/>
            <person name="Ahrendt S."/>
            <person name="Sahu N."/>
            <person name="Indic B."/>
            <person name="Wong-Bajracharya J."/>
            <person name="Merenyi Z."/>
            <person name="Ke H.-M."/>
            <person name="Monk M."/>
            <person name="Kocsube S."/>
            <person name="Drula E."/>
            <person name="Lipzen A."/>
            <person name="Balint B."/>
            <person name="Henrissat B."/>
            <person name="Andreopoulos B."/>
            <person name="Martin F.M."/>
            <person name="Harder C.B."/>
            <person name="Rigling D."/>
            <person name="Ford K.L."/>
            <person name="Foster G.D."/>
            <person name="Pangilinan J."/>
            <person name="Papanicolaou A."/>
            <person name="Barry K."/>
            <person name="LaButti K."/>
            <person name="Viragh M."/>
            <person name="Koriabine M."/>
            <person name="Yan M."/>
            <person name="Riley R."/>
            <person name="Champramary S."/>
            <person name="Plett K.L."/>
            <person name="Tsai I.J."/>
            <person name="Slot J."/>
            <person name="Sipos G."/>
            <person name="Plett J."/>
            <person name="Nagy L.G."/>
            <person name="Grigoriev I.V."/>
        </authorList>
    </citation>
    <scope>NUCLEOTIDE SEQUENCE</scope>
    <source>
        <strain evidence="2">FPL87.14</strain>
    </source>
</reference>
<gene>
    <name evidence="2" type="ORF">EV421DRAFT_1842369</name>
</gene>
<evidence type="ECO:0000313" key="3">
    <source>
        <dbReference type="Proteomes" id="UP001175226"/>
    </source>
</evidence>
<dbReference type="Proteomes" id="UP001175226">
    <property type="component" value="Unassembled WGS sequence"/>
</dbReference>
<accession>A0AA39J0F6</accession>
<feature type="signal peptide" evidence="1">
    <location>
        <begin position="1"/>
        <end position="17"/>
    </location>
</feature>
<organism evidence="2 3">
    <name type="scientific">Armillaria borealis</name>
    <dbReference type="NCBI Taxonomy" id="47425"/>
    <lineage>
        <taxon>Eukaryota</taxon>
        <taxon>Fungi</taxon>
        <taxon>Dikarya</taxon>
        <taxon>Basidiomycota</taxon>
        <taxon>Agaricomycotina</taxon>
        <taxon>Agaricomycetes</taxon>
        <taxon>Agaricomycetidae</taxon>
        <taxon>Agaricales</taxon>
        <taxon>Marasmiineae</taxon>
        <taxon>Physalacriaceae</taxon>
        <taxon>Armillaria</taxon>
    </lineage>
</organism>
<dbReference type="AlphaFoldDB" id="A0AA39J0F6"/>
<evidence type="ECO:0000256" key="1">
    <source>
        <dbReference type="SAM" id="SignalP"/>
    </source>
</evidence>
<dbReference type="EMBL" id="JAUEPT010000076">
    <property type="protein sequence ID" value="KAK0433855.1"/>
    <property type="molecule type" value="Genomic_DNA"/>
</dbReference>
<proteinExistence type="predicted"/>
<keyword evidence="1" id="KW-0732">Signal</keyword>
<protein>
    <recommendedName>
        <fullName evidence="4">Secreted protein</fullName>
    </recommendedName>
</protein>
<keyword evidence="3" id="KW-1185">Reference proteome</keyword>
<evidence type="ECO:0000313" key="2">
    <source>
        <dbReference type="EMBL" id="KAK0433855.1"/>
    </source>
</evidence>
<name>A0AA39J0F6_9AGAR</name>